<sequence length="290" mass="30957">MASGTKSKGANKPRGKSNSANKARRSVVGSARKPKPWGMIIGMIAIIALAGGVFTYAFMEIDAKEKWVVSEENKDPSENIAGVVREDYEAGQHVSGEQRVAYDQSPAFGGPHDNAWAECNGTVYPNPVRTENMVHALEHGSVWIAYNPDQVKGKDLDTLKAKVEGQPYMLMSPYPGLDKPISLQSWGHQLKLTSANDERVDQFIKSLRQNNYQNPEPGGRCDAQGTGFDVTNPPPYVAEPPAKDDPNTVTMDGKGATDASAEEQGGAQTPPASGAENPPATGAGTPPPSQ</sequence>
<evidence type="ECO:0008006" key="5">
    <source>
        <dbReference type="Google" id="ProtNLM"/>
    </source>
</evidence>
<keyword evidence="2" id="KW-1133">Transmembrane helix</keyword>
<dbReference type="RefSeq" id="WP_184812119.1">
    <property type="nucleotide sequence ID" value="NZ_JACHJQ010000004.1"/>
</dbReference>
<reference evidence="3 4" key="1">
    <citation type="submission" date="2020-08" db="EMBL/GenBank/DDBJ databases">
        <title>Genomic Encyclopedia of Type Strains, Phase III (KMG-III): the genomes of soil and plant-associated and newly described type strains.</title>
        <authorList>
            <person name="Whitman W."/>
        </authorList>
    </citation>
    <scope>NUCLEOTIDE SEQUENCE [LARGE SCALE GENOMIC DNA]</scope>
    <source>
        <strain evidence="3 4">CECT 8960</strain>
    </source>
</reference>
<keyword evidence="2" id="KW-0472">Membrane</keyword>
<keyword evidence="4" id="KW-1185">Reference proteome</keyword>
<keyword evidence="2" id="KW-0812">Transmembrane</keyword>
<proteinExistence type="predicted"/>
<evidence type="ECO:0000256" key="1">
    <source>
        <dbReference type="SAM" id="MobiDB-lite"/>
    </source>
</evidence>
<dbReference type="EMBL" id="JACHJQ010000004">
    <property type="protein sequence ID" value="MBB4907997.1"/>
    <property type="molecule type" value="Genomic_DNA"/>
</dbReference>
<dbReference type="AlphaFoldDB" id="A0A7W7Q6J1"/>
<evidence type="ECO:0000313" key="4">
    <source>
        <dbReference type="Proteomes" id="UP000520767"/>
    </source>
</evidence>
<organism evidence="3 4">
    <name type="scientific">Actinophytocola algeriensis</name>
    <dbReference type="NCBI Taxonomy" id="1768010"/>
    <lineage>
        <taxon>Bacteria</taxon>
        <taxon>Bacillati</taxon>
        <taxon>Actinomycetota</taxon>
        <taxon>Actinomycetes</taxon>
        <taxon>Pseudonocardiales</taxon>
        <taxon>Pseudonocardiaceae</taxon>
    </lineage>
</organism>
<accession>A0A7W7Q6J1</accession>
<name>A0A7W7Q6J1_9PSEU</name>
<evidence type="ECO:0000256" key="2">
    <source>
        <dbReference type="SAM" id="Phobius"/>
    </source>
</evidence>
<feature type="region of interest" description="Disordered" evidence="1">
    <location>
        <begin position="1"/>
        <end position="30"/>
    </location>
</feature>
<feature type="region of interest" description="Disordered" evidence="1">
    <location>
        <begin position="209"/>
        <end position="290"/>
    </location>
</feature>
<dbReference type="Pfam" id="PF11303">
    <property type="entry name" value="DUF3105"/>
    <property type="match status" value="1"/>
</dbReference>
<comment type="caution">
    <text evidence="3">The sequence shown here is derived from an EMBL/GenBank/DDBJ whole genome shotgun (WGS) entry which is preliminary data.</text>
</comment>
<gene>
    <name evidence="3" type="ORF">FHR82_004239</name>
</gene>
<feature type="transmembrane region" description="Helical" evidence="2">
    <location>
        <begin position="37"/>
        <end position="58"/>
    </location>
</feature>
<evidence type="ECO:0000313" key="3">
    <source>
        <dbReference type="EMBL" id="MBB4907997.1"/>
    </source>
</evidence>
<protein>
    <recommendedName>
        <fullName evidence="5">DUF3105 domain-containing protein</fullName>
    </recommendedName>
</protein>
<dbReference type="InterPro" id="IPR021454">
    <property type="entry name" value="DUF3105"/>
</dbReference>
<dbReference type="Proteomes" id="UP000520767">
    <property type="component" value="Unassembled WGS sequence"/>
</dbReference>